<dbReference type="SUPFAM" id="SSF54565">
    <property type="entry name" value="Ribosomal protein S16"/>
    <property type="match status" value="1"/>
</dbReference>
<dbReference type="EMBL" id="LCAH01000003">
    <property type="protein sequence ID" value="KKR87398.1"/>
    <property type="molecule type" value="Genomic_DNA"/>
</dbReference>
<evidence type="ECO:0000313" key="4">
    <source>
        <dbReference type="EMBL" id="KKR87398.1"/>
    </source>
</evidence>
<evidence type="ECO:0000256" key="3">
    <source>
        <dbReference type="HAMAP-Rule" id="MF_00385"/>
    </source>
</evidence>
<dbReference type="InterPro" id="IPR023803">
    <property type="entry name" value="Ribosomal_bS16_dom_sf"/>
</dbReference>
<evidence type="ECO:0000256" key="1">
    <source>
        <dbReference type="ARBA" id="ARBA00022980"/>
    </source>
</evidence>
<keyword evidence="1 3" id="KW-0689">Ribosomal protein</keyword>
<dbReference type="PANTHER" id="PTHR12919">
    <property type="entry name" value="30S RIBOSOMAL PROTEIN S16"/>
    <property type="match status" value="1"/>
</dbReference>
<dbReference type="GO" id="GO:0005737">
    <property type="term" value="C:cytoplasm"/>
    <property type="evidence" value="ECO:0007669"/>
    <property type="project" value="UniProtKB-ARBA"/>
</dbReference>
<dbReference type="NCBIfam" id="TIGR00002">
    <property type="entry name" value="S16"/>
    <property type="match status" value="1"/>
</dbReference>
<comment type="caution">
    <text evidence="4">The sequence shown here is derived from an EMBL/GenBank/DDBJ whole genome shotgun (WGS) entry which is preliminary data.</text>
</comment>
<sequence length="104" mass="11986">MLSIRMTRVGKKGQPTFRVILTDKRKDPWGKAIEILGHRNPRTKETVLNAERIKHWLGKGAQATDTVWNFLLDQKLVEGKKRGVTHLSKKRQEKIATKQSETKV</sequence>
<dbReference type="GO" id="GO:0006412">
    <property type="term" value="P:translation"/>
    <property type="evidence" value="ECO:0007669"/>
    <property type="project" value="UniProtKB-UniRule"/>
</dbReference>
<accession>A0A0G0UEQ6</accession>
<dbReference type="GO" id="GO:0015935">
    <property type="term" value="C:small ribosomal subunit"/>
    <property type="evidence" value="ECO:0007669"/>
    <property type="project" value="TreeGrafter"/>
</dbReference>
<dbReference type="AlphaFoldDB" id="A0A0G0UEQ6"/>
<dbReference type="Pfam" id="PF00886">
    <property type="entry name" value="Ribosomal_S16"/>
    <property type="match status" value="1"/>
</dbReference>
<dbReference type="PANTHER" id="PTHR12919:SF20">
    <property type="entry name" value="SMALL RIBOSOMAL SUBUNIT PROTEIN BS16M"/>
    <property type="match status" value="1"/>
</dbReference>
<protein>
    <recommendedName>
        <fullName evidence="3">Small ribosomal subunit protein bS16</fullName>
    </recommendedName>
</protein>
<organism evidence="4 5">
    <name type="scientific">Candidatus Uhrbacteria bacterium GW2011_GWC2_41_11</name>
    <dbReference type="NCBI Taxonomy" id="1618985"/>
    <lineage>
        <taxon>Bacteria</taxon>
        <taxon>Candidatus Uhriibacteriota</taxon>
    </lineage>
</organism>
<dbReference type="GO" id="GO:0003735">
    <property type="term" value="F:structural constituent of ribosome"/>
    <property type="evidence" value="ECO:0007669"/>
    <property type="project" value="InterPro"/>
</dbReference>
<evidence type="ECO:0000256" key="2">
    <source>
        <dbReference type="ARBA" id="ARBA00023274"/>
    </source>
</evidence>
<keyword evidence="2 3" id="KW-0687">Ribonucleoprotein</keyword>
<evidence type="ECO:0000313" key="5">
    <source>
        <dbReference type="Proteomes" id="UP000034616"/>
    </source>
</evidence>
<name>A0A0G0UEQ6_9BACT</name>
<dbReference type="Gene3D" id="3.30.1320.10">
    <property type="match status" value="1"/>
</dbReference>
<proteinExistence type="inferred from homology"/>
<dbReference type="Proteomes" id="UP000034616">
    <property type="component" value="Unassembled WGS sequence"/>
</dbReference>
<gene>
    <name evidence="3" type="primary">rpsP</name>
    <name evidence="4" type="ORF">UU35_C0003G0024</name>
</gene>
<dbReference type="HAMAP" id="MF_00385">
    <property type="entry name" value="Ribosomal_bS16"/>
    <property type="match status" value="1"/>
</dbReference>
<reference evidence="4 5" key="1">
    <citation type="journal article" date="2015" name="Nature">
        <title>rRNA introns, odd ribosomes, and small enigmatic genomes across a large radiation of phyla.</title>
        <authorList>
            <person name="Brown C.T."/>
            <person name="Hug L.A."/>
            <person name="Thomas B.C."/>
            <person name="Sharon I."/>
            <person name="Castelle C.J."/>
            <person name="Singh A."/>
            <person name="Wilkins M.J."/>
            <person name="Williams K.H."/>
            <person name="Banfield J.F."/>
        </authorList>
    </citation>
    <scope>NUCLEOTIDE SEQUENCE [LARGE SCALE GENOMIC DNA]</scope>
</reference>
<comment type="similarity">
    <text evidence="3">Belongs to the bacterial ribosomal protein bS16 family.</text>
</comment>
<dbReference type="InterPro" id="IPR000307">
    <property type="entry name" value="Ribosomal_bS16"/>
</dbReference>